<evidence type="ECO:0000256" key="4">
    <source>
        <dbReference type="ARBA" id="ARBA00022679"/>
    </source>
</evidence>
<dbReference type="InterPro" id="IPR003594">
    <property type="entry name" value="HATPase_dom"/>
</dbReference>
<gene>
    <name evidence="10" type="primary">degS</name>
    <name evidence="10" type="ORF">AXFE_07680</name>
</gene>
<keyword evidence="5" id="KW-0547">Nucleotide-binding</keyword>
<evidence type="ECO:0000259" key="9">
    <source>
        <dbReference type="SMART" id="SM00065"/>
    </source>
</evidence>
<evidence type="ECO:0000256" key="6">
    <source>
        <dbReference type="ARBA" id="ARBA00022777"/>
    </source>
</evidence>
<dbReference type="Gene3D" id="3.30.565.10">
    <property type="entry name" value="Histidine kinase-like ATPase, C-terminal domain"/>
    <property type="match status" value="1"/>
</dbReference>
<feature type="domain" description="GAF" evidence="9">
    <location>
        <begin position="18"/>
        <end position="166"/>
    </location>
</feature>
<dbReference type="Gene3D" id="3.30.450.40">
    <property type="match status" value="1"/>
</dbReference>
<dbReference type="Proteomes" id="UP000032360">
    <property type="component" value="Unassembled WGS sequence"/>
</dbReference>
<comment type="catalytic activity">
    <reaction evidence="1">
        <text>ATP + protein L-histidine = ADP + protein N-phospho-L-histidine.</text>
        <dbReference type="EC" id="2.7.13.3"/>
    </reaction>
</comment>
<dbReference type="Pfam" id="PF13185">
    <property type="entry name" value="GAF_2"/>
    <property type="match status" value="1"/>
</dbReference>
<dbReference type="GO" id="GO:0016020">
    <property type="term" value="C:membrane"/>
    <property type="evidence" value="ECO:0007669"/>
    <property type="project" value="InterPro"/>
</dbReference>
<dbReference type="AlphaFoldDB" id="A0A0D8HKA4"/>
<dbReference type="InterPro" id="IPR003018">
    <property type="entry name" value="GAF"/>
</dbReference>
<dbReference type="InterPro" id="IPR050482">
    <property type="entry name" value="Sensor_HK_TwoCompSys"/>
</dbReference>
<comment type="caution">
    <text evidence="10">The sequence shown here is derived from an EMBL/GenBank/DDBJ whole genome shotgun (WGS) entry which is preliminary data.</text>
</comment>
<dbReference type="PANTHER" id="PTHR24421">
    <property type="entry name" value="NITRATE/NITRITE SENSOR PROTEIN NARX-RELATED"/>
    <property type="match status" value="1"/>
</dbReference>
<dbReference type="Pfam" id="PF07730">
    <property type="entry name" value="HisKA_3"/>
    <property type="match status" value="1"/>
</dbReference>
<dbReference type="STRING" id="1280514.AXFE_07680"/>
<sequence length="383" mass="42396">MKDHLLRQIIDAMPHVTDLEELADHVAELVIGAFGADVCFVYLLDEDQRHISLIGATPPYSIHRGKIRLAVGDGISGWVAQSKIPLIVPDKWADSRYRYMPELEGENFNFLISVPMMRPGEVVVGVLNVHWRELPSESESILVDLQYVANLFAGNVEMAALVEKLARRESQLEKFAADTIDAAELERKRIARDIHDGLGQLLHSALYHLDAAMYPESMNASRIEITAAKDLVVSAISEVKETISRLRPGILDDLGLMAGLASLCNSIKNPEVDVELPEVFDAILSSAAEITIYRITQEALANIIKHSGATWASLKIWLDYELRILHAIISDDGAGFDVDDVNNGHGIQGMRERVELIGASLEVFSRANHGTKIHLKVPFSLNQ</sequence>
<dbReference type="SUPFAM" id="SSF55874">
    <property type="entry name" value="ATPase domain of HSP90 chaperone/DNA topoisomerase II/histidine kinase"/>
    <property type="match status" value="1"/>
</dbReference>
<evidence type="ECO:0000313" key="11">
    <source>
        <dbReference type="Proteomes" id="UP000032360"/>
    </source>
</evidence>
<accession>A0A0D8HKA4</accession>
<evidence type="ECO:0000256" key="2">
    <source>
        <dbReference type="ARBA" id="ARBA00012438"/>
    </source>
</evidence>
<evidence type="ECO:0000256" key="8">
    <source>
        <dbReference type="ARBA" id="ARBA00023012"/>
    </source>
</evidence>
<keyword evidence="4 10" id="KW-0808">Transferase</keyword>
<keyword evidence="6 10" id="KW-0418">Kinase</keyword>
<dbReference type="PANTHER" id="PTHR24421:SF10">
    <property type="entry name" value="NITRATE_NITRITE SENSOR PROTEIN NARQ"/>
    <property type="match status" value="1"/>
</dbReference>
<keyword evidence="11" id="KW-1185">Reference proteome</keyword>
<dbReference type="GO" id="GO:0046983">
    <property type="term" value="F:protein dimerization activity"/>
    <property type="evidence" value="ECO:0007669"/>
    <property type="project" value="InterPro"/>
</dbReference>
<dbReference type="SUPFAM" id="SSF55781">
    <property type="entry name" value="GAF domain-like"/>
    <property type="match status" value="1"/>
</dbReference>
<dbReference type="SMART" id="SM00065">
    <property type="entry name" value="GAF"/>
    <property type="match status" value="1"/>
</dbReference>
<dbReference type="InterPro" id="IPR011712">
    <property type="entry name" value="Sig_transdc_His_kin_sub3_dim/P"/>
</dbReference>
<proteinExistence type="predicted"/>
<keyword evidence="3" id="KW-0597">Phosphoprotein</keyword>
<keyword evidence="10" id="KW-0378">Hydrolase</keyword>
<dbReference type="EMBL" id="JXYS01000018">
    <property type="protein sequence ID" value="KJF18380.1"/>
    <property type="molecule type" value="Genomic_DNA"/>
</dbReference>
<evidence type="ECO:0000256" key="1">
    <source>
        <dbReference type="ARBA" id="ARBA00000085"/>
    </source>
</evidence>
<dbReference type="Gene3D" id="1.20.5.1930">
    <property type="match status" value="1"/>
</dbReference>
<name>A0A0D8HKA4_9ACTN</name>
<keyword evidence="8" id="KW-0902">Two-component regulatory system</keyword>
<reference evidence="10 11" key="1">
    <citation type="submission" date="2015-01" db="EMBL/GenBank/DDBJ databases">
        <title>Draft genome of the acidophilic iron oxidizer Acidithrix ferrooxidans strain Py-F3.</title>
        <authorList>
            <person name="Poehlein A."/>
            <person name="Eisen S."/>
            <person name="Schloemann M."/>
            <person name="Johnson B.D."/>
            <person name="Daniel R."/>
            <person name="Muehling M."/>
        </authorList>
    </citation>
    <scope>NUCLEOTIDE SEQUENCE [LARGE SCALE GENOMIC DNA]</scope>
    <source>
        <strain evidence="10 11">Py-F3</strain>
    </source>
</reference>
<dbReference type="InterPro" id="IPR029016">
    <property type="entry name" value="GAF-like_dom_sf"/>
</dbReference>
<dbReference type="RefSeq" id="WP_052604529.1">
    <property type="nucleotide sequence ID" value="NZ_JXYS01000018.1"/>
</dbReference>
<dbReference type="OrthoDB" id="144293at2"/>
<evidence type="ECO:0000256" key="3">
    <source>
        <dbReference type="ARBA" id="ARBA00022553"/>
    </source>
</evidence>
<dbReference type="Pfam" id="PF02518">
    <property type="entry name" value="HATPase_c"/>
    <property type="match status" value="1"/>
</dbReference>
<dbReference type="GO" id="GO:0000155">
    <property type="term" value="F:phosphorelay sensor kinase activity"/>
    <property type="evidence" value="ECO:0007669"/>
    <property type="project" value="InterPro"/>
</dbReference>
<keyword evidence="7" id="KW-0067">ATP-binding</keyword>
<dbReference type="EC" id="2.7.13.3" evidence="2"/>
<evidence type="ECO:0000256" key="5">
    <source>
        <dbReference type="ARBA" id="ARBA00022741"/>
    </source>
</evidence>
<dbReference type="GO" id="GO:0005524">
    <property type="term" value="F:ATP binding"/>
    <property type="evidence" value="ECO:0007669"/>
    <property type="project" value="UniProtKB-KW"/>
</dbReference>
<dbReference type="GO" id="GO:0016787">
    <property type="term" value="F:hydrolase activity"/>
    <property type="evidence" value="ECO:0007669"/>
    <property type="project" value="UniProtKB-KW"/>
</dbReference>
<protein>
    <recommendedName>
        <fullName evidence="2">histidine kinase</fullName>
        <ecNumber evidence="2">2.7.13.3</ecNumber>
    </recommendedName>
</protein>
<organism evidence="10 11">
    <name type="scientific">Acidithrix ferrooxidans</name>
    <dbReference type="NCBI Taxonomy" id="1280514"/>
    <lineage>
        <taxon>Bacteria</taxon>
        <taxon>Bacillati</taxon>
        <taxon>Actinomycetota</taxon>
        <taxon>Acidimicrobiia</taxon>
        <taxon>Acidimicrobiales</taxon>
        <taxon>Acidimicrobiaceae</taxon>
        <taxon>Acidithrix</taxon>
    </lineage>
</organism>
<dbReference type="CDD" id="cd16917">
    <property type="entry name" value="HATPase_UhpB-NarQ-NarX-like"/>
    <property type="match status" value="1"/>
</dbReference>
<dbReference type="InterPro" id="IPR036890">
    <property type="entry name" value="HATPase_C_sf"/>
</dbReference>
<evidence type="ECO:0000313" key="10">
    <source>
        <dbReference type="EMBL" id="KJF18380.1"/>
    </source>
</evidence>
<evidence type="ECO:0000256" key="7">
    <source>
        <dbReference type="ARBA" id="ARBA00022840"/>
    </source>
</evidence>